<gene>
    <name evidence="1" type="ORF">PAXRUDRAFT_821762</name>
</gene>
<keyword evidence="2" id="KW-1185">Reference proteome</keyword>
<dbReference type="EMBL" id="KN824835">
    <property type="protein sequence ID" value="KIL00389.1"/>
    <property type="molecule type" value="Genomic_DNA"/>
</dbReference>
<organism evidence="1 2">
    <name type="scientific">Paxillus rubicundulus Ve08.2h10</name>
    <dbReference type="NCBI Taxonomy" id="930991"/>
    <lineage>
        <taxon>Eukaryota</taxon>
        <taxon>Fungi</taxon>
        <taxon>Dikarya</taxon>
        <taxon>Basidiomycota</taxon>
        <taxon>Agaricomycotina</taxon>
        <taxon>Agaricomycetes</taxon>
        <taxon>Agaricomycetidae</taxon>
        <taxon>Boletales</taxon>
        <taxon>Paxilineae</taxon>
        <taxon>Paxillaceae</taxon>
        <taxon>Paxillus</taxon>
    </lineage>
</organism>
<protein>
    <submittedName>
        <fullName evidence="1">Uncharacterized protein</fullName>
    </submittedName>
</protein>
<dbReference type="HOGENOM" id="CLU_2813123_0_0_1"/>
<reference evidence="2" key="2">
    <citation type="submission" date="2015-01" db="EMBL/GenBank/DDBJ databases">
        <title>Evolutionary Origins and Diversification of the Mycorrhizal Mutualists.</title>
        <authorList>
            <consortium name="DOE Joint Genome Institute"/>
            <consortium name="Mycorrhizal Genomics Consortium"/>
            <person name="Kohler A."/>
            <person name="Kuo A."/>
            <person name="Nagy L.G."/>
            <person name="Floudas D."/>
            <person name="Copeland A."/>
            <person name="Barry K.W."/>
            <person name="Cichocki N."/>
            <person name="Veneault-Fourrey C."/>
            <person name="LaButti K."/>
            <person name="Lindquist E.A."/>
            <person name="Lipzen A."/>
            <person name="Lundell T."/>
            <person name="Morin E."/>
            <person name="Murat C."/>
            <person name="Riley R."/>
            <person name="Ohm R."/>
            <person name="Sun H."/>
            <person name="Tunlid A."/>
            <person name="Henrissat B."/>
            <person name="Grigoriev I.V."/>
            <person name="Hibbett D.S."/>
            <person name="Martin F."/>
        </authorList>
    </citation>
    <scope>NUCLEOTIDE SEQUENCE [LARGE SCALE GENOMIC DNA]</scope>
    <source>
        <strain evidence="2">Ve08.2h10</strain>
    </source>
</reference>
<dbReference type="InParanoid" id="A0A0D0DXR4"/>
<evidence type="ECO:0000313" key="1">
    <source>
        <dbReference type="EMBL" id="KIL00389.1"/>
    </source>
</evidence>
<name>A0A0D0DXR4_9AGAM</name>
<reference evidence="1 2" key="1">
    <citation type="submission" date="2014-04" db="EMBL/GenBank/DDBJ databases">
        <authorList>
            <consortium name="DOE Joint Genome Institute"/>
            <person name="Kuo A."/>
            <person name="Kohler A."/>
            <person name="Jargeat P."/>
            <person name="Nagy L.G."/>
            <person name="Floudas D."/>
            <person name="Copeland A."/>
            <person name="Barry K.W."/>
            <person name="Cichocki N."/>
            <person name="Veneault-Fourrey C."/>
            <person name="LaButti K."/>
            <person name="Lindquist E.A."/>
            <person name="Lipzen A."/>
            <person name="Lundell T."/>
            <person name="Morin E."/>
            <person name="Murat C."/>
            <person name="Sun H."/>
            <person name="Tunlid A."/>
            <person name="Henrissat B."/>
            <person name="Grigoriev I.V."/>
            <person name="Hibbett D.S."/>
            <person name="Martin F."/>
            <person name="Nordberg H.P."/>
            <person name="Cantor M.N."/>
            <person name="Hua S.X."/>
        </authorList>
    </citation>
    <scope>NUCLEOTIDE SEQUENCE [LARGE SCALE GENOMIC DNA]</scope>
    <source>
        <strain evidence="1 2">Ve08.2h10</strain>
    </source>
</reference>
<proteinExistence type="predicted"/>
<dbReference type="AlphaFoldDB" id="A0A0D0DXR4"/>
<accession>A0A0D0DXR4</accession>
<sequence>MYPALGDSCNACSVGRIYLKWPFAKDNDPAACGCKRVAPRELQSSTLCRAEEGPLKFDNEQRVCKTR</sequence>
<evidence type="ECO:0000313" key="2">
    <source>
        <dbReference type="Proteomes" id="UP000054538"/>
    </source>
</evidence>
<dbReference type="Proteomes" id="UP000054538">
    <property type="component" value="Unassembled WGS sequence"/>
</dbReference>